<name>A0A838YX05_9GAMM</name>
<evidence type="ECO:0000256" key="7">
    <source>
        <dbReference type="ARBA" id="ARBA00022692"/>
    </source>
</evidence>
<keyword evidence="9 10" id="KW-0472">Membrane</keyword>
<dbReference type="Pfam" id="PF07963">
    <property type="entry name" value="N_methyl"/>
    <property type="match status" value="1"/>
</dbReference>
<sequence length="102" mass="11329">MKKYNKGFTLIELMAVLVILGILATIVVVNVSPVFQRANLEKIKADFAQTSKALELYKFNELVYPNTSQGLEALTTPHSDLKNPFLFPDGGYISSIPKDPWG</sequence>
<dbReference type="NCBIfam" id="TIGR01710">
    <property type="entry name" value="typeII_sec_gspG"/>
    <property type="match status" value="1"/>
</dbReference>
<dbReference type="InterPro" id="IPR000983">
    <property type="entry name" value="Bac_GSPG_pilin"/>
</dbReference>
<dbReference type="GO" id="GO:0015628">
    <property type="term" value="P:protein secretion by the type II secretion system"/>
    <property type="evidence" value="ECO:0007669"/>
    <property type="project" value="InterPro"/>
</dbReference>
<evidence type="ECO:0000256" key="1">
    <source>
        <dbReference type="ARBA" id="ARBA00004377"/>
    </source>
</evidence>
<dbReference type="InterPro" id="IPR012902">
    <property type="entry name" value="N_methyl_site"/>
</dbReference>
<organism evidence="12 13">
    <name type="scientific">SAR86 cluster bacterium</name>
    <dbReference type="NCBI Taxonomy" id="2030880"/>
    <lineage>
        <taxon>Bacteria</taxon>
        <taxon>Pseudomonadati</taxon>
        <taxon>Pseudomonadota</taxon>
        <taxon>Gammaproteobacteria</taxon>
        <taxon>SAR86 cluster</taxon>
    </lineage>
</organism>
<dbReference type="PANTHER" id="PTHR30093:SF44">
    <property type="entry name" value="TYPE II SECRETION SYSTEM CORE PROTEIN G"/>
    <property type="match status" value="1"/>
</dbReference>
<keyword evidence="6" id="KW-0997">Cell inner membrane</keyword>
<dbReference type="PRINTS" id="PR00813">
    <property type="entry name" value="BCTERIALGSPG"/>
</dbReference>
<evidence type="ECO:0000256" key="4">
    <source>
        <dbReference type="ARBA" id="ARBA00022475"/>
    </source>
</evidence>
<keyword evidence="4" id="KW-1003">Cell membrane</keyword>
<dbReference type="InterPro" id="IPR010054">
    <property type="entry name" value="Type2_sec_GspG"/>
</dbReference>
<dbReference type="Gene3D" id="3.30.700.10">
    <property type="entry name" value="Glycoprotein, Type 4 Pilin"/>
    <property type="match status" value="1"/>
</dbReference>
<accession>A0A838YX05</accession>
<dbReference type="Proteomes" id="UP000585327">
    <property type="component" value="Unassembled WGS sequence"/>
</dbReference>
<proteinExistence type="inferred from homology"/>
<comment type="similarity">
    <text evidence="2">Belongs to the GSP G family.</text>
</comment>
<comment type="subcellular location">
    <subcellularLocation>
        <location evidence="1">Cell inner membrane</location>
        <topology evidence="1">Single-pass membrane protein</topology>
    </subcellularLocation>
</comment>
<evidence type="ECO:0000256" key="10">
    <source>
        <dbReference type="SAM" id="Phobius"/>
    </source>
</evidence>
<dbReference type="GO" id="GO:0005886">
    <property type="term" value="C:plasma membrane"/>
    <property type="evidence" value="ECO:0007669"/>
    <property type="project" value="UniProtKB-SubCell"/>
</dbReference>
<dbReference type="AlphaFoldDB" id="A0A838YX05"/>
<feature type="non-terminal residue" evidence="12">
    <location>
        <position position="102"/>
    </location>
</feature>
<evidence type="ECO:0000256" key="8">
    <source>
        <dbReference type="ARBA" id="ARBA00022989"/>
    </source>
</evidence>
<dbReference type="InterPro" id="IPR045584">
    <property type="entry name" value="Pilin-like"/>
</dbReference>
<evidence type="ECO:0000256" key="5">
    <source>
        <dbReference type="ARBA" id="ARBA00022481"/>
    </source>
</evidence>
<keyword evidence="8 10" id="KW-1133">Transmembrane helix</keyword>
<protein>
    <recommendedName>
        <fullName evidence="3">Type II secretion system core protein G</fullName>
    </recommendedName>
</protein>
<dbReference type="Pfam" id="PF08334">
    <property type="entry name" value="T2SSG"/>
    <property type="match status" value="1"/>
</dbReference>
<dbReference type="InterPro" id="IPR013545">
    <property type="entry name" value="T2SS_protein-GspG_C"/>
</dbReference>
<evidence type="ECO:0000256" key="3">
    <source>
        <dbReference type="ARBA" id="ARBA00020042"/>
    </source>
</evidence>
<feature type="transmembrane region" description="Helical" evidence="10">
    <location>
        <begin position="7"/>
        <end position="29"/>
    </location>
</feature>
<evidence type="ECO:0000259" key="11">
    <source>
        <dbReference type="Pfam" id="PF08334"/>
    </source>
</evidence>
<evidence type="ECO:0000313" key="12">
    <source>
        <dbReference type="EMBL" id="MBA4724028.1"/>
    </source>
</evidence>
<reference evidence="12 13" key="1">
    <citation type="submission" date="2020-06" db="EMBL/GenBank/DDBJ databases">
        <title>Dysbiosis in marine aquaculture revealed through microbiome analysis: reverse ecology for environmental sustainability.</title>
        <authorList>
            <person name="Haro-Moreno J.M."/>
            <person name="Coutinho F.H."/>
            <person name="Zaragoza-Solas A."/>
            <person name="Picazo A."/>
            <person name="Almagro-Moreno S."/>
            <person name="Lopez-Perez M."/>
        </authorList>
    </citation>
    <scope>NUCLEOTIDE SEQUENCE [LARGE SCALE GENOMIC DNA]</scope>
    <source>
        <strain evidence="12">MCMED-G42</strain>
    </source>
</reference>
<comment type="caution">
    <text evidence="12">The sequence shown here is derived from an EMBL/GenBank/DDBJ whole genome shotgun (WGS) entry which is preliminary data.</text>
</comment>
<dbReference type="PANTHER" id="PTHR30093">
    <property type="entry name" value="GENERAL SECRETION PATHWAY PROTEIN G"/>
    <property type="match status" value="1"/>
</dbReference>
<dbReference type="PROSITE" id="PS00409">
    <property type="entry name" value="PROKAR_NTER_METHYL"/>
    <property type="match status" value="1"/>
</dbReference>
<keyword evidence="7 10" id="KW-0812">Transmembrane</keyword>
<dbReference type="SUPFAM" id="SSF54523">
    <property type="entry name" value="Pili subunits"/>
    <property type="match status" value="1"/>
</dbReference>
<evidence type="ECO:0000256" key="9">
    <source>
        <dbReference type="ARBA" id="ARBA00023136"/>
    </source>
</evidence>
<dbReference type="EMBL" id="JACETM010000016">
    <property type="protein sequence ID" value="MBA4724028.1"/>
    <property type="molecule type" value="Genomic_DNA"/>
</dbReference>
<dbReference type="NCBIfam" id="TIGR02532">
    <property type="entry name" value="IV_pilin_GFxxxE"/>
    <property type="match status" value="1"/>
</dbReference>
<evidence type="ECO:0000256" key="2">
    <source>
        <dbReference type="ARBA" id="ARBA00009984"/>
    </source>
</evidence>
<evidence type="ECO:0000256" key="6">
    <source>
        <dbReference type="ARBA" id="ARBA00022519"/>
    </source>
</evidence>
<keyword evidence="5" id="KW-0488">Methylation</keyword>
<gene>
    <name evidence="12" type="primary">gspG</name>
    <name evidence="12" type="ORF">H2021_02305</name>
</gene>
<evidence type="ECO:0000313" key="13">
    <source>
        <dbReference type="Proteomes" id="UP000585327"/>
    </source>
</evidence>
<dbReference type="GO" id="GO:0015627">
    <property type="term" value="C:type II protein secretion system complex"/>
    <property type="evidence" value="ECO:0007669"/>
    <property type="project" value="InterPro"/>
</dbReference>
<feature type="domain" description="Type II secretion system protein GspG C-terminal" evidence="11">
    <location>
        <begin position="34"/>
        <end position="102"/>
    </location>
</feature>